<keyword evidence="5" id="KW-0802">TPR repeat</keyword>
<evidence type="ECO:0000256" key="6">
    <source>
        <dbReference type="SAM" id="MobiDB-lite"/>
    </source>
</evidence>
<dbReference type="InterPro" id="IPR025738">
    <property type="entry name" value="BatD"/>
</dbReference>
<dbReference type="PANTHER" id="PTHR42759:SF1">
    <property type="entry name" value="MAGNESIUM-CHELATASE SUBUNIT CHLD"/>
    <property type="match status" value="1"/>
</dbReference>
<dbReference type="InterPro" id="IPR011990">
    <property type="entry name" value="TPR-like_helical_dom_sf"/>
</dbReference>
<dbReference type="CDD" id="cd00009">
    <property type="entry name" value="AAA"/>
    <property type="match status" value="1"/>
</dbReference>
<dbReference type="InterPro" id="IPR041628">
    <property type="entry name" value="ChlI/MoxR_AAA_lid"/>
</dbReference>
<comment type="caution">
    <text evidence="9">The sequence shown here is derived from an EMBL/GenBank/DDBJ whole genome shotgun (WGS) entry which is preliminary data.</text>
</comment>
<dbReference type="InterPro" id="IPR050764">
    <property type="entry name" value="CbbQ/NirQ/NorQ/GpvN"/>
</dbReference>
<evidence type="ECO:0000256" key="4">
    <source>
        <dbReference type="ARBA" id="ARBA00023444"/>
    </source>
</evidence>
<dbReference type="GO" id="GO:0016887">
    <property type="term" value="F:ATP hydrolysis activity"/>
    <property type="evidence" value="ECO:0007669"/>
    <property type="project" value="InterPro"/>
</dbReference>
<sequence length="1832" mass="203115">MNTVSTESTFESINQASRWLETKIIGQDLLIQRLMMALLCGGHLLVEGAPGLAKTRAIKELARVIEGDFHRIQFTPDLLPSDVTGTEIFRPEDGSFKFQEGPIFHNLILADEINRAPAKVQSALLEAMAEHQVSVGRETFPLADLFMVMATQNPIEQEGTYPLPEAQLDRFLLHVIVEYPDATAERKILDLVRHESASNSDAQPPPVVSQQQIFSARKELLNLHMTDSVERYIVALVMASRKPSEDQARWLEFGGSPRATIALDLCSRALAWLNGRDFVTPEDVQAVAHDVLRHRLILSFEAAAQGVTPDQVIDALIDQVVLVHIYDPLEQHLPPADHYAVTDGKSDPLQQLRDVHLPPDPSWWPPAFGWWLFALLLLLALIWACRQLIDHFKRRAPSRAAKVQLADLYRRYQAGEISADEYLHSGNELLKRLMVRAYQKTSYARLSGDAWLDLLDELSGTSKFSNGAASVLGNSRFSAAPEIDVEQLHSEKQNTSRVDGRRWQHILLWSIWCLLLVAAARPQWTGDAVTLPTSGRDLMLAVDISGSMATEDMALNGDFVDRLNVVKAVVSSFVEERKGDRVGLVLFGTNAYLQAPLTFDLTSVNRLLIEAPIGIAGGKTAIGDAIGLAVKRLRLRPQEDKILILLTDGANNVGEVEPEKAAELAAFDNIKIYTIGVGADEMRMPGLFGRRITNPSADLDEDTLTAIAQTTGGKYFRARDTQGLLEIYSLIDELEPIDQDPETYRPIQALYFYPLGLGLALFALLLLIDIARKRSGWESSIDDSLLNVLLDGAHKQANRTLGIFLISALAAASIGVAGPTWQKLPQSVEQKNDALVVLLDLSLSMLAEDVKPSRIERARQEIADALRLRDEGQTALIAYAGDAHAVVPLTDDVATITNLLVSLSPEMMPVFGSNPDHALTLAHELFENSFVQQGRILMVTDGIDDISSVTRHRSRAFPISVLGIGTYDGGVIPLDRVRQPGRFLQTQEGNQVIALLDDVRLREVAELSYGKYAQADVGDRDILSILDTPLPSDDETIEVEREFDTWFDQGHWVTLLLIPLLLLSFRKGVLVCLLAVTILPAVPAQAAGISDVWDSFWQRGDQRGYKALRGGEPERAATLFENEQWRSVAEYRSGNYAAALTGFQANAGTTGRYNEANTLARLGDYENAIALYDKVLAVQPDHEDALYNKDLIERLLKEKQDAQQEQEQNQQSQANNDSSDSQQGDQQENQDQSEQQDESEQSEQEQQDESESEQDNEQEGSEQQMAEAEENENARDEKQEALEQWLRRVPDAHAAVSAQLSAQNIDELETVRLTIKINETRQTENLDLSALESDFHILSTNTVSQSRFLNGRGVSWVDYQITLQPKRTGTLKIPSITVGNEPTPTLELKVRPLSATTRQTINELVFFENEVSAQEIYVQSQLILTRRLLYSQGVQLYSDLPGAPEISDAVVLTLGETRSDTTTRNGKTYGLVEQRYAIYPEVSGTFEVPGINITASVRLIENGRVSRKGVRVGTPTESVVVLPVPDSYPADAPWLPATNVDLMYVISPDRPDHEVGDTLKHELLVYIQGNIGSMAPPLPLELNEDQFRIYPAAPVIEDDTRGDTVKGSRLQTNSIVPLQPGSLSLPPTEIIWWDTTNKKVRISTTSARTLNVSGTAVVGPLDTLDTASDKTQDPALDDNATNPMVTANWSAGKLLALIAGITAVVILLAWFFLRGRRKTRTNTEKTAGQCYRAFNEAIAAQDATTAITELKQYLSRRYSKPEHLALAKFRQADDAAHRALTTIDQHFYQHALSEKQLDEAFKVLQRCVANLRDRETAPQQLNPLPPLYADGV</sequence>
<dbReference type="SUPFAM" id="SSF48452">
    <property type="entry name" value="TPR-like"/>
    <property type="match status" value="1"/>
</dbReference>
<dbReference type="SMART" id="SM00028">
    <property type="entry name" value="TPR"/>
    <property type="match status" value="1"/>
</dbReference>
<dbReference type="Proteomes" id="UP000601435">
    <property type="component" value="Unassembled WGS sequence"/>
</dbReference>
<accession>A0A812Q6Z9</accession>
<dbReference type="SUPFAM" id="SSF53300">
    <property type="entry name" value="vWA-like"/>
    <property type="match status" value="2"/>
</dbReference>
<dbReference type="InterPro" id="IPR019734">
    <property type="entry name" value="TPR_rpt"/>
</dbReference>
<dbReference type="Gene3D" id="3.40.50.410">
    <property type="entry name" value="von Willebrand factor, type A domain"/>
    <property type="match status" value="2"/>
</dbReference>
<dbReference type="Gene3D" id="3.40.50.300">
    <property type="entry name" value="P-loop containing nucleotide triphosphate hydrolases"/>
    <property type="match status" value="1"/>
</dbReference>
<feature type="transmembrane region" description="Helical" evidence="7">
    <location>
        <begin position="363"/>
        <end position="385"/>
    </location>
</feature>
<dbReference type="Pfam" id="PF00092">
    <property type="entry name" value="VWA"/>
    <property type="match status" value="1"/>
</dbReference>
<gene>
    <name evidence="9" type="primary">yeaC</name>
    <name evidence="9" type="ORF">SNEC2469_LOCUS9785</name>
</gene>
<reference evidence="9" key="1">
    <citation type="submission" date="2021-02" db="EMBL/GenBank/DDBJ databases">
        <authorList>
            <person name="Dougan E. K."/>
            <person name="Rhodes N."/>
            <person name="Thang M."/>
            <person name="Chan C."/>
        </authorList>
    </citation>
    <scope>NUCLEOTIDE SEQUENCE</scope>
</reference>
<dbReference type="InterPro" id="IPR027417">
    <property type="entry name" value="P-loop_NTPase"/>
</dbReference>
<dbReference type="GO" id="GO:0016851">
    <property type="term" value="F:magnesium chelatase activity"/>
    <property type="evidence" value="ECO:0007669"/>
    <property type="project" value="UniProtKB-EC"/>
</dbReference>
<dbReference type="InterPro" id="IPR025489">
    <property type="entry name" value="DUF4381"/>
</dbReference>
<dbReference type="PROSITE" id="PS50234">
    <property type="entry name" value="VWFA"/>
    <property type="match status" value="2"/>
</dbReference>
<dbReference type="OrthoDB" id="435517at2759"/>
<keyword evidence="2" id="KW-0547">Nucleotide-binding</keyword>
<dbReference type="InterPro" id="IPR002035">
    <property type="entry name" value="VWF_A"/>
</dbReference>
<feature type="domain" description="VWFA" evidence="8">
    <location>
        <begin position="834"/>
        <end position="999"/>
    </location>
</feature>
<dbReference type="Pfam" id="PF13519">
    <property type="entry name" value="VWA_2"/>
    <property type="match status" value="1"/>
</dbReference>
<dbReference type="FunFam" id="3.40.50.300:FF:000640">
    <property type="entry name" value="MoxR family ATPase"/>
    <property type="match status" value="1"/>
</dbReference>
<comment type="pathway">
    <text evidence="4">Porphyrin-containing compound metabolism.</text>
</comment>
<evidence type="ECO:0000256" key="7">
    <source>
        <dbReference type="SAM" id="Phobius"/>
    </source>
</evidence>
<protein>
    <recommendedName>
        <fullName evidence="1">magnesium chelatase</fullName>
        <ecNumber evidence="1">6.6.1.1</ecNumber>
    </recommendedName>
</protein>
<dbReference type="InterPro" id="IPR036465">
    <property type="entry name" value="vWFA_dom_sf"/>
</dbReference>
<evidence type="ECO:0000256" key="5">
    <source>
        <dbReference type="PROSITE-ProRule" id="PRU00339"/>
    </source>
</evidence>
<keyword evidence="7" id="KW-1133">Transmembrane helix</keyword>
<dbReference type="Pfam" id="PF13584">
    <property type="entry name" value="BatD"/>
    <property type="match status" value="1"/>
</dbReference>
<dbReference type="InterPro" id="IPR033881">
    <property type="entry name" value="vWA_BatA_type"/>
</dbReference>
<evidence type="ECO:0000256" key="1">
    <source>
        <dbReference type="ARBA" id="ARBA00012825"/>
    </source>
</evidence>
<dbReference type="PROSITE" id="PS50005">
    <property type="entry name" value="TPR"/>
    <property type="match status" value="1"/>
</dbReference>
<dbReference type="GO" id="GO:0005524">
    <property type="term" value="F:ATP binding"/>
    <property type="evidence" value="ECO:0007669"/>
    <property type="project" value="UniProtKB-KW"/>
</dbReference>
<evidence type="ECO:0000256" key="2">
    <source>
        <dbReference type="ARBA" id="ARBA00022741"/>
    </source>
</evidence>
<dbReference type="SMART" id="SM00327">
    <property type="entry name" value="VWA"/>
    <property type="match status" value="2"/>
</dbReference>
<dbReference type="Pfam" id="PF07726">
    <property type="entry name" value="AAA_3"/>
    <property type="match status" value="1"/>
</dbReference>
<dbReference type="EC" id="6.6.1.1" evidence="1"/>
<dbReference type="Gene3D" id="1.10.8.80">
    <property type="entry name" value="Magnesium chelatase subunit I, C-Terminal domain"/>
    <property type="match status" value="1"/>
</dbReference>
<proteinExistence type="predicted"/>
<dbReference type="Pfam" id="PF14316">
    <property type="entry name" value="DUF4381"/>
    <property type="match status" value="1"/>
</dbReference>
<feature type="region of interest" description="Disordered" evidence="6">
    <location>
        <begin position="1200"/>
        <end position="1278"/>
    </location>
</feature>
<evidence type="ECO:0000259" key="8">
    <source>
        <dbReference type="PROSITE" id="PS50234"/>
    </source>
</evidence>
<dbReference type="Pfam" id="PF17863">
    <property type="entry name" value="AAA_lid_2"/>
    <property type="match status" value="1"/>
</dbReference>
<dbReference type="EMBL" id="CAJNJA010015696">
    <property type="protein sequence ID" value="CAE7366781.1"/>
    <property type="molecule type" value="Genomic_DNA"/>
</dbReference>
<feature type="compositionally biased region" description="Low complexity" evidence="6">
    <location>
        <begin position="1203"/>
        <end position="1233"/>
    </location>
</feature>
<feature type="compositionally biased region" description="Acidic residues" evidence="6">
    <location>
        <begin position="1234"/>
        <end position="1260"/>
    </location>
</feature>
<organism evidence="9 10">
    <name type="scientific">Symbiodinium necroappetens</name>
    <dbReference type="NCBI Taxonomy" id="1628268"/>
    <lineage>
        <taxon>Eukaryota</taxon>
        <taxon>Sar</taxon>
        <taxon>Alveolata</taxon>
        <taxon>Dinophyceae</taxon>
        <taxon>Suessiales</taxon>
        <taxon>Symbiodiniaceae</taxon>
        <taxon>Symbiodinium</taxon>
    </lineage>
</organism>
<evidence type="ECO:0000313" key="9">
    <source>
        <dbReference type="EMBL" id="CAE7366781.1"/>
    </source>
</evidence>
<evidence type="ECO:0000313" key="10">
    <source>
        <dbReference type="Proteomes" id="UP000601435"/>
    </source>
</evidence>
<keyword evidence="3" id="KW-0067">ATP-binding</keyword>
<keyword evidence="7" id="KW-0812">Transmembrane</keyword>
<dbReference type="CDD" id="cd01467">
    <property type="entry name" value="vWA_BatA_type"/>
    <property type="match status" value="1"/>
</dbReference>
<feature type="transmembrane region" description="Helical" evidence="7">
    <location>
        <begin position="750"/>
        <end position="768"/>
    </location>
</feature>
<dbReference type="PANTHER" id="PTHR42759">
    <property type="entry name" value="MOXR FAMILY PROTEIN"/>
    <property type="match status" value="1"/>
</dbReference>
<dbReference type="InterPro" id="IPR011703">
    <property type="entry name" value="ATPase_AAA-3"/>
</dbReference>
<feature type="repeat" description="TPR" evidence="5">
    <location>
        <begin position="1149"/>
        <end position="1182"/>
    </location>
</feature>
<keyword evidence="10" id="KW-1185">Reference proteome</keyword>
<feature type="transmembrane region" description="Helical" evidence="7">
    <location>
        <begin position="1694"/>
        <end position="1713"/>
    </location>
</feature>
<keyword evidence="7" id="KW-0472">Membrane</keyword>
<feature type="domain" description="VWFA" evidence="8">
    <location>
        <begin position="537"/>
        <end position="734"/>
    </location>
</feature>
<evidence type="ECO:0000256" key="3">
    <source>
        <dbReference type="ARBA" id="ARBA00022840"/>
    </source>
</evidence>
<dbReference type="Gene3D" id="1.25.40.10">
    <property type="entry name" value="Tetratricopeptide repeat domain"/>
    <property type="match status" value="1"/>
</dbReference>
<name>A0A812Q6Z9_9DINO</name>
<dbReference type="SUPFAM" id="SSF52540">
    <property type="entry name" value="P-loop containing nucleoside triphosphate hydrolases"/>
    <property type="match status" value="1"/>
</dbReference>